<comment type="caution">
    <text evidence="2">The sequence shown here is derived from an EMBL/GenBank/DDBJ whole genome shotgun (WGS) entry which is preliminary data.</text>
</comment>
<dbReference type="AlphaFoldDB" id="A0A9P1BK73"/>
<gene>
    <name evidence="2" type="ORF">C1SCF055_LOCUS3273</name>
</gene>
<keyword evidence="4" id="KW-1185">Reference proteome</keyword>
<proteinExistence type="predicted"/>
<dbReference type="Proteomes" id="UP001152797">
    <property type="component" value="Unassembled WGS sequence"/>
</dbReference>
<sequence length="219" mass="23915">MAAKGRWSQGYSKQDDWEWQAWDKASWEPGYSSWPVSREWSVRLLPSERRTPPGLNGKGDGHQKVKGGKGKSKGKEREEVYDWKADRQADWQGTSKGSSKGKGKDGYGSYGKGKESGSTGYGFDSGKVKGDGKGKGRKGKERSKETGWATETPVAPLGPIGSAHPSEPVMRQGQGPSDRQAMPVGARPQDYPKKPPLRARPKAAAESKRTGKVGERLRE</sequence>
<feature type="compositionally biased region" description="Low complexity" evidence="1">
    <location>
        <begin position="116"/>
        <end position="125"/>
    </location>
</feature>
<evidence type="ECO:0000256" key="1">
    <source>
        <dbReference type="SAM" id="MobiDB-lite"/>
    </source>
</evidence>
<dbReference type="EMBL" id="CAMXCT030000167">
    <property type="protein sequence ID" value="CAL4762221.1"/>
    <property type="molecule type" value="Genomic_DNA"/>
</dbReference>
<evidence type="ECO:0000313" key="3">
    <source>
        <dbReference type="EMBL" id="CAL4762221.1"/>
    </source>
</evidence>
<evidence type="ECO:0000313" key="4">
    <source>
        <dbReference type="Proteomes" id="UP001152797"/>
    </source>
</evidence>
<organism evidence="2">
    <name type="scientific">Cladocopium goreaui</name>
    <dbReference type="NCBI Taxonomy" id="2562237"/>
    <lineage>
        <taxon>Eukaryota</taxon>
        <taxon>Sar</taxon>
        <taxon>Alveolata</taxon>
        <taxon>Dinophyceae</taxon>
        <taxon>Suessiales</taxon>
        <taxon>Symbiodiniaceae</taxon>
        <taxon>Cladocopium</taxon>
    </lineage>
</organism>
<feature type="region of interest" description="Disordered" evidence="1">
    <location>
        <begin position="45"/>
        <end position="219"/>
    </location>
</feature>
<feature type="compositionally biased region" description="Basic and acidic residues" evidence="1">
    <location>
        <begin position="73"/>
        <end position="89"/>
    </location>
</feature>
<evidence type="ECO:0000313" key="2">
    <source>
        <dbReference type="EMBL" id="CAI3974909.1"/>
    </source>
</evidence>
<reference evidence="3 4" key="2">
    <citation type="submission" date="2024-05" db="EMBL/GenBank/DDBJ databases">
        <authorList>
            <person name="Chen Y."/>
            <person name="Shah S."/>
            <person name="Dougan E. K."/>
            <person name="Thang M."/>
            <person name="Chan C."/>
        </authorList>
    </citation>
    <scope>NUCLEOTIDE SEQUENCE [LARGE SCALE GENOMIC DNA]</scope>
</reference>
<reference evidence="2" key="1">
    <citation type="submission" date="2022-10" db="EMBL/GenBank/DDBJ databases">
        <authorList>
            <person name="Chen Y."/>
            <person name="Dougan E. K."/>
            <person name="Chan C."/>
            <person name="Rhodes N."/>
            <person name="Thang M."/>
        </authorList>
    </citation>
    <scope>NUCLEOTIDE SEQUENCE</scope>
</reference>
<accession>A0A9P1BK73</accession>
<protein>
    <submittedName>
        <fullName evidence="2">Uncharacterized protein</fullName>
    </submittedName>
</protein>
<name>A0A9P1BK73_9DINO</name>
<feature type="compositionally biased region" description="Basic and acidic residues" evidence="1">
    <location>
        <begin position="203"/>
        <end position="219"/>
    </location>
</feature>
<dbReference type="EMBL" id="CAMXCT020000167">
    <property type="protein sequence ID" value="CAL1128284.1"/>
    <property type="molecule type" value="Genomic_DNA"/>
</dbReference>
<dbReference type="EMBL" id="CAMXCT010000167">
    <property type="protein sequence ID" value="CAI3974909.1"/>
    <property type="molecule type" value="Genomic_DNA"/>
</dbReference>